<dbReference type="Proteomes" id="UP000199632">
    <property type="component" value="Unassembled WGS sequence"/>
</dbReference>
<organism evidence="2 3">
    <name type="scientific">Asanoa ishikariensis</name>
    <dbReference type="NCBI Taxonomy" id="137265"/>
    <lineage>
        <taxon>Bacteria</taxon>
        <taxon>Bacillati</taxon>
        <taxon>Actinomycetota</taxon>
        <taxon>Actinomycetes</taxon>
        <taxon>Micromonosporales</taxon>
        <taxon>Micromonosporaceae</taxon>
        <taxon>Asanoa</taxon>
    </lineage>
</organism>
<name>A0A1H3TJ31_9ACTN</name>
<dbReference type="AlphaFoldDB" id="A0A1H3TJ31"/>
<feature type="compositionally biased region" description="Polar residues" evidence="1">
    <location>
        <begin position="7"/>
        <end position="20"/>
    </location>
</feature>
<protein>
    <recommendedName>
        <fullName evidence="4">DUF2961 domain-containing protein</fullName>
    </recommendedName>
</protein>
<evidence type="ECO:0000256" key="1">
    <source>
        <dbReference type="SAM" id="MobiDB-lite"/>
    </source>
</evidence>
<reference evidence="3" key="1">
    <citation type="submission" date="2016-10" db="EMBL/GenBank/DDBJ databases">
        <authorList>
            <person name="Varghese N."/>
            <person name="Submissions S."/>
        </authorList>
    </citation>
    <scope>NUCLEOTIDE SEQUENCE [LARGE SCALE GENOMIC DNA]</scope>
    <source>
        <strain evidence="3">DSM 44718</strain>
    </source>
</reference>
<evidence type="ECO:0000313" key="2">
    <source>
        <dbReference type="EMBL" id="SDZ49665.1"/>
    </source>
</evidence>
<dbReference type="STRING" id="137265.SAMN05421684_5767"/>
<gene>
    <name evidence="2" type="ORF">SAMN05421684_5767</name>
</gene>
<accession>A0A1H3TJ31</accession>
<dbReference type="Pfam" id="PF11175">
    <property type="entry name" value="DUF2961"/>
    <property type="match status" value="1"/>
</dbReference>
<dbReference type="EMBL" id="FNQB01000003">
    <property type="protein sequence ID" value="SDZ49665.1"/>
    <property type="molecule type" value="Genomic_DNA"/>
</dbReference>
<dbReference type="InterPro" id="IPR021345">
    <property type="entry name" value="DUF2961"/>
</dbReference>
<dbReference type="Gene3D" id="2.60.120.1390">
    <property type="match status" value="1"/>
</dbReference>
<evidence type="ECO:0000313" key="3">
    <source>
        <dbReference type="Proteomes" id="UP000199632"/>
    </source>
</evidence>
<keyword evidence="3" id="KW-1185">Reference proteome</keyword>
<proteinExistence type="predicted"/>
<dbReference type="RefSeq" id="WP_090799510.1">
    <property type="nucleotide sequence ID" value="NZ_BOND01000001.1"/>
</dbReference>
<feature type="region of interest" description="Disordered" evidence="1">
    <location>
        <begin position="1"/>
        <end position="43"/>
    </location>
</feature>
<evidence type="ECO:0008006" key="4">
    <source>
        <dbReference type="Google" id="ProtNLM"/>
    </source>
</evidence>
<sequence length="351" mass="38246">MTLGPSLLTSGRSRSVSPENPTGEKGAGGGATTGTGAAAARDLGPGWKISPSVEVPAGATHLLGDLPGPGVIRHLWCTTHPRHWRSLIVRIHWDGAPEPAVAVPLGDFFCSGWGEFAQVSSVPVAVNPHGGFNAYWEMPYRVGARLTVENLGPEPALLFYQIDYELTDVPPGAAYLHALWRRSNPLPDREPHTIVDGVSGPGHYVGTYLAWGVNTSGWWGEGELKFYLDGDDELPTICGTGTEDYFGGAWNFDVPGQGYTAYSTPYLGMPQVLRPDGLYRSQQRFGMYRWHLPDPIRFATDLRVTVQALGWRSGGRYLPLRDDIASTAWWYAAGRDHGPVPAFDPDHLEVI</sequence>
<dbReference type="OrthoDB" id="2518538at2"/>